<dbReference type="EMBL" id="CAXLJL010000279">
    <property type="protein sequence ID" value="CAL5135986.1"/>
    <property type="molecule type" value="Genomic_DNA"/>
</dbReference>
<keyword evidence="1" id="KW-1133">Transmembrane helix</keyword>
<dbReference type="SUPFAM" id="SSF57184">
    <property type="entry name" value="Growth factor receptor domain"/>
    <property type="match status" value="1"/>
</dbReference>
<dbReference type="InterPro" id="IPR011641">
    <property type="entry name" value="Tyr-kin_ephrin_A/B_rcpt-like"/>
</dbReference>
<dbReference type="AlphaFoldDB" id="A0AAV2TIR8"/>
<dbReference type="Gene3D" id="2.10.50.10">
    <property type="entry name" value="Tumor Necrosis Factor Receptor, subunit A, domain 2"/>
    <property type="match status" value="1"/>
</dbReference>
<keyword evidence="1" id="KW-0812">Transmembrane</keyword>
<keyword evidence="1" id="KW-0472">Membrane</keyword>
<accession>A0AAV2TIR8</accession>
<gene>
    <name evidence="3" type="ORF">CDAUBV1_LOCUS10089</name>
</gene>
<feature type="domain" description="Tyrosine-protein kinase ephrin type A/B receptor-like" evidence="2">
    <location>
        <begin position="212"/>
        <end position="253"/>
    </location>
</feature>
<organism evidence="3 4">
    <name type="scientific">Calicophoron daubneyi</name>
    <name type="common">Rumen fluke</name>
    <name type="synonym">Paramphistomum daubneyi</name>
    <dbReference type="NCBI Taxonomy" id="300641"/>
    <lineage>
        <taxon>Eukaryota</taxon>
        <taxon>Metazoa</taxon>
        <taxon>Spiralia</taxon>
        <taxon>Lophotrochozoa</taxon>
        <taxon>Platyhelminthes</taxon>
        <taxon>Trematoda</taxon>
        <taxon>Digenea</taxon>
        <taxon>Plagiorchiida</taxon>
        <taxon>Pronocephalata</taxon>
        <taxon>Paramphistomoidea</taxon>
        <taxon>Paramphistomidae</taxon>
        <taxon>Calicophoron</taxon>
    </lineage>
</organism>
<dbReference type="InterPro" id="IPR009030">
    <property type="entry name" value="Growth_fac_rcpt_cys_sf"/>
</dbReference>
<dbReference type="SMART" id="SM01411">
    <property type="entry name" value="Ephrin_rec_like"/>
    <property type="match status" value="1"/>
</dbReference>
<evidence type="ECO:0000259" key="2">
    <source>
        <dbReference type="Pfam" id="PF07699"/>
    </source>
</evidence>
<sequence length="374" mass="42316">MHVPTLIWSYALPPDLDYIEREVVLNLTVQWCNQHTSIKWHVLSICEDIFEERKPLLKLPNPTDKMPMLSSSEPGFTEIGISVNIKHKPQHLLANPTNGQLSYLHAQEKDSLDRYILSGILQNLLERGINSPVRIATRIQAICPPGSHTFMHVPALQNLYYRPGMVWNVTRDPLNEKTPLAYKSAGVLVPWSLICHPCPDGQAPRTPYSFDGCHYCPRGYYLGGTGWPSSAGCLRCPKGYSTDRVGATSKDDCMLDAGAVTRTGFGYLLDFWFKLKQSMVGVPGPETNTRALRKDQQSAWAWLGRTGATLWIWSALYTLFVASIIALATYRLHLYYKLKSIFKKRYDLLLKIAIIGQINLISRIKQQRKLKGLE</sequence>
<feature type="transmembrane region" description="Helical" evidence="1">
    <location>
        <begin position="310"/>
        <end position="330"/>
    </location>
</feature>
<dbReference type="Pfam" id="PF07699">
    <property type="entry name" value="Ephrin_rec_like"/>
    <property type="match status" value="1"/>
</dbReference>
<name>A0AAV2TIR8_CALDB</name>
<evidence type="ECO:0000313" key="4">
    <source>
        <dbReference type="Proteomes" id="UP001497525"/>
    </source>
</evidence>
<protein>
    <recommendedName>
        <fullName evidence="2">Tyrosine-protein kinase ephrin type A/B receptor-like domain-containing protein</fullName>
    </recommendedName>
</protein>
<proteinExistence type="predicted"/>
<evidence type="ECO:0000256" key="1">
    <source>
        <dbReference type="SAM" id="Phobius"/>
    </source>
</evidence>
<comment type="caution">
    <text evidence="3">The sequence shown here is derived from an EMBL/GenBank/DDBJ whole genome shotgun (WGS) entry which is preliminary data.</text>
</comment>
<dbReference type="Proteomes" id="UP001497525">
    <property type="component" value="Unassembled WGS sequence"/>
</dbReference>
<reference evidence="3" key="1">
    <citation type="submission" date="2024-06" db="EMBL/GenBank/DDBJ databases">
        <authorList>
            <person name="Liu X."/>
            <person name="Lenzi L."/>
            <person name="Haldenby T S."/>
            <person name="Uol C."/>
        </authorList>
    </citation>
    <scope>NUCLEOTIDE SEQUENCE</scope>
</reference>
<evidence type="ECO:0000313" key="3">
    <source>
        <dbReference type="EMBL" id="CAL5135986.1"/>
    </source>
</evidence>